<dbReference type="PANTHER" id="PTHR35010:SF2">
    <property type="entry name" value="BLL4672 PROTEIN"/>
    <property type="match status" value="1"/>
</dbReference>
<dbReference type="EMBL" id="JAEPBG010000020">
    <property type="protein sequence ID" value="MBK4738346.1"/>
    <property type="molecule type" value="Genomic_DNA"/>
</dbReference>
<gene>
    <name evidence="2" type="ORF">JJB74_27300</name>
</gene>
<dbReference type="InterPro" id="IPR001387">
    <property type="entry name" value="Cro/C1-type_HTH"/>
</dbReference>
<dbReference type="Proteomes" id="UP000622890">
    <property type="component" value="Unassembled WGS sequence"/>
</dbReference>
<reference evidence="2" key="1">
    <citation type="submission" date="2021-01" db="EMBL/GenBank/DDBJ databases">
        <title>Genome sequence of strain Noviherbaspirillum sp. DKR-6.</title>
        <authorList>
            <person name="Chaudhary D.K."/>
        </authorList>
    </citation>
    <scope>NUCLEOTIDE SEQUENCE</scope>
    <source>
        <strain evidence="2">DKR-6</strain>
    </source>
</reference>
<evidence type="ECO:0000313" key="3">
    <source>
        <dbReference type="Proteomes" id="UP000622890"/>
    </source>
</evidence>
<dbReference type="CDD" id="cd00093">
    <property type="entry name" value="HTH_XRE"/>
    <property type="match status" value="1"/>
</dbReference>
<dbReference type="InterPro" id="IPR010982">
    <property type="entry name" value="Lambda_DNA-bd_dom_sf"/>
</dbReference>
<dbReference type="Pfam" id="PF13560">
    <property type="entry name" value="HTH_31"/>
    <property type="match status" value="1"/>
</dbReference>
<comment type="caution">
    <text evidence="2">The sequence shown here is derived from an EMBL/GenBank/DDBJ whole genome shotgun (WGS) entry which is preliminary data.</text>
</comment>
<dbReference type="Gene3D" id="1.10.260.40">
    <property type="entry name" value="lambda repressor-like DNA-binding domains"/>
    <property type="match status" value="1"/>
</dbReference>
<feature type="domain" description="HTH cro/C1-type" evidence="1">
    <location>
        <begin position="7"/>
        <end position="79"/>
    </location>
</feature>
<dbReference type="RefSeq" id="WP_200597490.1">
    <property type="nucleotide sequence ID" value="NZ_JAEPBG010000020.1"/>
</dbReference>
<dbReference type="SMART" id="SM00530">
    <property type="entry name" value="HTH_XRE"/>
    <property type="match status" value="1"/>
</dbReference>
<keyword evidence="3" id="KW-1185">Reference proteome</keyword>
<proteinExistence type="predicted"/>
<accession>A0A934SWY3</accession>
<dbReference type="PANTHER" id="PTHR35010">
    <property type="entry name" value="BLL4672 PROTEIN-RELATED"/>
    <property type="match status" value="1"/>
</dbReference>
<dbReference type="SUPFAM" id="SSF47413">
    <property type="entry name" value="lambda repressor-like DNA-binding domains"/>
    <property type="match status" value="1"/>
</dbReference>
<organism evidence="2 3">
    <name type="scientific">Noviherbaspirillum pedocola</name>
    <dbReference type="NCBI Taxonomy" id="2801341"/>
    <lineage>
        <taxon>Bacteria</taxon>
        <taxon>Pseudomonadati</taxon>
        <taxon>Pseudomonadota</taxon>
        <taxon>Betaproteobacteria</taxon>
        <taxon>Burkholderiales</taxon>
        <taxon>Oxalobacteraceae</taxon>
        <taxon>Noviherbaspirillum</taxon>
    </lineage>
</organism>
<evidence type="ECO:0000259" key="1">
    <source>
        <dbReference type="SMART" id="SM00530"/>
    </source>
</evidence>
<dbReference type="GO" id="GO:0003677">
    <property type="term" value="F:DNA binding"/>
    <property type="evidence" value="ECO:0007669"/>
    <property type="project" value="InterPro"/>
</dbReference>
<dbReference type="Gene3D" id="3.30.450.180">
    <property type="match status" value="1"/>
</dbReference>
<dbReference type="Pfam" id="PF17765">
    <property type="entry name" value="MLTR_LBD"/>
    <property type="match status" value="1"/>
</dbReference>
<sequence>MSELGKFVRAHRERIDPASLGLPPGLRRRTPGLRREELALLCGVSVTWVTWLEQGRPVSASAKTIARLAEAMRLTAAERGYLFRLANKVDPEAKTAAPAVSVIDEVSQLLDAIAAPAYALDRQWNAVAWNARAAWLFEDWLGETGEAQRNLLRFMFLQPSARSFVDDWPDRARRLVAEFRAECGKAGEDAPLADLIALLQRESADFARWWRAQEVLAREGGMRGFLHPRQGRLVFRQVTLQLQGWPDLKVTVLLEDEHRDGSLVENIPG</sequence>
<protein>
    <submittedName>
        <fullName evidence="2">Helix-turn-helix domain-containing protein</fullName>
    </submittedName>
</protein>
<name>A0A934SWY3_9BURK</name>
<evidence type="ECO:0000313" key="2">
    <source>
        <dbReference type="EMBL" id="MBK4738346.1"/>
    </source>
</evidence>
<dbReference type="InterPro" id="IPR041413">
    <property type="entry name" value="MLTR_LBD"/>
</dbReference>
<dbReference type="AlphaFoldDB" id="A0A934SWY3"/>